<dbReference type="InterPro" id="IPR018389">
    <property type="entry name" value="DctP_fam"/>
</dbReference>
<comment type="caution">
    <text evidence="4">The sequence shown here is derived from an EMBL/GenBank/DDBJ whole genome shotgun (WGS) entry which is preliminary data.</text>
</comment>
<evidence type="ECO:0000256" key="3">
    <source>
        <dbReference type="ARBA" id="ARBA00022729"/>
    </source>
</evidence>
<dbReference type="InterPro" id="IPR004682">
    <property type="entry name" value="TRAP_DctP"/>
</dbReference>
<dbReference type="InterPro" id="IPR038404">
    <property type="entry name" value="TRAP_DctP_sf"/>
</dbReference>
<name>A0A644VV05_9ZZZZ</name>
<evidence type="ECO:0000256" key="2">
    <source>
        <dbReference type="ARBA" id="ARBA00022448"/>
    </source>
</evidence>
<keyword evidence="3" id="KW-0732">Signal</keyword>
<dbReference type="GO" id="GO:0030288">
    <property type="term" value="C:outer membrane-bounded periplasmic space"/>
    <property type="evidence" value="ECO:0007669"/>
    <property type="project" value="InterPro"/>
</dbReference>
<dbReference type="PIRSF" id="PIRSF006470">
    <property type="entry name" value="DctB"/>
    <property type="match status" value="1"/>
</dbReference>
<dbReference type="Pfam" id="PF03480">
    <property type="entry name" value="DctP"/>
    <property type="match status" value="1"/>
</dbReference>
<dbReference type="NCBIfam" id="NF037995">
    <property type="entry name" value="TRAP_S1"/>
    <property type="match status" value="1"/>
</dbReference>
<evidence type="ECO:0000313" key="4">
    <source>
        <dbReference type="EMBL" id="MPL95208.1"/>
    </source>
</evidence>
<proteinExistence type="predicted"/>
<sequence>MKRSQRILALGIALVFVLLATQAFAADFKPKAEYTMQVNVGPLYDWGAGAQRWADLIKEKTDGKVNVKPYFGSSLLAGKQTNWYQAVADGAIDFAVESTINASGVVPALNLFNLPFFMPSYEAVDKIENGKAGKMVIEQLEKGGLKFLAWGENGYRQITNSKKEIKHPDDMKGLKFRAVGSPIFIDMFKALGSDATMMSWADAVTAFQQGVVDGQENPKSVLTVVKIWEYHKYLTNWGYVLDPLVFVVNARVWKSFPEDIQKAIAEAALEAGEYEKALARAYLDGTKSANLLKTKYGVTAEDAYAAARSKGMVITDLTPAQIQAFKDKLAPVYNAWVPKVGKAIVDAAIEDMK</sequence>
<dbReference type="NCBIfam" id="TIGR00787">
    <property type="entry name" value="dctP"/>
    <property type="match status" value="1"/>
</dbReference>
<accession>A0A644VV05</accession>
<dbReference type="AlphaFoldDB" id="A0A644VV05"/>
<dbReference type="EMBL" id="VSSQ01000458">
    <property type="protein sequence ID" value="MPL95208.1"/>
    <property type="molecule type" value="Genomic_DNA"/>
</dbReference>
<dbReference type="Gene3D" id="3.40.190.170">
    <property type="entry name" value="Bacterial extracellular solute-binding protein, family 7"/>
    <property type="match status" value="1"/>
</dbReference>
<dbReference type="PANTHER" id="PTHR33376">
    <property type="match status" value="1"/>
</dbReference>
<evidence type="ECO:0008006" key="5">
    <source>
        <dbReference type="Google" id="ProtNLM"/>
    </source>
</evidence>
<gene>
    <name evidence="4" type="ORF">SDC9_41377</name>
</gene>
<reference evidence="4" key="1">
    <citation type="submission" date="2019-08" db="EMBL/GenBank/DDBJ databases">
        <authorList>
            <person name="Kucharzyk K."/>
            <person name="Murdoch R.W."/>
            <person name="Higgins S."/>
            <person name="Loffler F."/>
        </authorList>
    </citation>
    <scope>NUCLEOTIDE SEQUENCE</scope>
</reference>
<protein>
    <recommendedName>
        <fullName evidence="5">Solute-binding protein</fullName>
    </recommendedName>
</protein>
<organism evidence="4">
    <name type="scientific">bioreactor metagenome</name>
    <dbReference type="NCBI Taxonomy" id="1076179"/>
    <lineage>
        <taxon>unclassified sequences</taxon>
        <taxon>metagenomes</taxon>
        <taxon>ecological metagenomes</taxon>
    </lineage>
</organism>
<dbReference type="PANTHER" id="PTHR33376:SF4">
    <property type="entry name" value="SIALIC ACID-BINDING PERIPLASMIC PROTEIN SIAP"/>
    <property type="match status" value="1"/>
</dbReference>
<evidence type="ECO:0000256" key="1">
    <source>
        <dbReference type="ARBA" id="ARBA00004196"/>
    </source>
</evidence>
<dbReference type="GO" id="GO:0055085">
    <property type="term" value="P:transmembrane transport"/>
    <property type="evidence" value="ECO:0007669"/>
    <property type="project" value="InterPro"/>
</dbReference>
<keyword evidence="2" id="KW-0813">Transport</keyword>
<comment type="subcellular location">
    <subcellularLocation>
        <location evidence="1">Cell envelope</location>
    </subcellularLocation>
</comment>